<dbReference type="Pfam" id="PF13192">
    <property type="entry name" value="Thioredoxin_3"/>
    <property type="match status" value="1"/>
</dbReference>
<dbReference type="PANTHER" id="PTHR36450:SF1">
    <property type="entry name" value="THIOREDOXIN"/>
    <property type="match status" value="1"/>
</dbReference>
<sequence length="162" mass="17805">MDAATQRFIRIGTASIGLIGLDIALNTIARQEMSETEAVDFLFTEIKRQNYIAPGNEEKYREALLTAYRKHCNIATEEEGLIIRIFGTGCVSCNSLQTLVIETLDRLKLAADIEQIHDPDEIGRAGVTMTPALMINGTIKSTGLIPAPVQVEQWVQESNNAA</sequence>
<dbReference type="EMBL" id="MTKO01000088">
    <property type="protein sequence ID" value="RWX44811.1"/>
    <property type="molecule type" value="Genomic_DNA"/>
</dbReference>
<gene>
    <name evidence="2" type="ORF">H206_01336</name>
</gene>
<dbReference type="NCBIfam" id="TIGR00412">
    <property type="entry name" value="redox_disulf_2"/>
    <property type="match status" value="1"/>
</dbReference>
<dbReference type="Gene3D" id="3.40.30.10">
    <property type="entry name" value="Glutaredoxin"/>
    <property type="match status" value="1"/>
</dbReference>
<proteinExistence type="predicted"/>
<dbReference type="SUPFAM" id="SSF52833">
    <property type="entry name" value="Thioredoxin-like"/>
    <property type="match status" value="1"/>
</dbReference>
<keyword evidence="3" id="KW-1185">Reference proteome</keyword>
<reference evidence="2 3" key="1">
    <citation type="submission" date="2017-01" db="EMBL/GenBank/DDBJ databases">
        <title>The cable genome- insights into the physiology and evolution of filamentous bacteria capable of sulfide oxidation via long distance electron transfer.</title>
        <authorList>
            <person name="Schreiber L."/>
            <person name="Bjerg J.T."/>
            <person name="Boggild A."/>
            <person name="Van De Vossenberg J."/>
            <person name="Meysman F."/>
            <person name="Nielsen L.P."/>
            <person name="Schramm A."/>
            <person name="Kjeldsen K.U."/>
        </authorList>
    </citation>
    <scope>NUCLEOTIDE SEQUENCE [LARGE SCALE GENOMIC DNA]</scope>
    <source>
        <strain evidence="2">MCF</strain>
    </source>
</reference>
<dbReference type="InterPro" id="IPR005243">
    <property type="entry name" value="THIRX-like_proc"/>
</dbReference>
<dbReference type="Proteomes" id="UP000287853">
    <property type="component" value="Unassembled WGS sequence"/>
</dbReference>
<dbReference type="InterPro" id="IPR036249">
    <property type="entry name" value="Thioredoxin-like_sf"/>
</dbReference>
<dbReference type="PANTHER" id="PTHR36450">
    <property type="entry name" value="THIOREDOXIN"/>
    <property type="match status" value="1"/>
</dbReference>
<evidence type="ECO:0000313" key="3">
    <source>
        <dbReference type="Proteomes" id="UP000287853"/>
    </source>
</evidence>
<feature type="domain" description="Thioredoxin-like fold" evidence="1">
    <location>
        <begin position="83"/>
        <end position="156"/>
    </location>
</feature>
<protein>
    <submittedName>
        <fullName evidence="2">Thioredoxin domain-containing protein</fullName>
    </submittedName>
</protein>
<evidence type="ECO:0000259" key="1">
    <source>
        <dbReference type="Pfam" id="PF13192"/>
    </source>
</evidence>
<accession>A0A3S3QHS2</accession>
<dbReference type="InterPro" id="IPR012336">
    <property type="entry name" value="Thioredoxin-like_fold"/>
</dbReference>
<comment type="caution">
    <text evidence="2">The sequence shown here is derived from an EMBL/GenBank/DDBJ whole genome shotgun (WGS) entry which is preliminary data.</text>
</comment>
<evidence type="ECO:0000313" key="2">
    <source>
        <dbReference type="EMBL" id="RWX44811.1"/>
    </source>
</evidence>
<dbReference type="AlphaFoldDB" id="A0A3S3QHS2"/>
<name>A0A3S3QHS2_9BACT</name>
<organism evidence="2 3">
    <name type="scientific">Candidatus Electrothrix aarhusensis</name>
    <dbReference type="NCBI Taxonomy" id="1859131"/>
    <lineage>
        <taxon>Bacteria</taxon>
        <taxon>Pseudomonadati</taxon>
        <taxon>Thermodesulfobacteriota</taxon>
        <taxon>Desulfobulbia</taxon>
        <taxon>Desulfobulbales</taxon>
        <taxon>Desulfobulbaceae</taxon>
        <taxon>Candidatus Electrothrix</taxon>
    </lineage>
</organism>